<name>A0AA48HEN4_9ALTE</name>
<comment type="cofactor">
    <cofactor evidence="1">
        <name>Mg(2+)</name>
        <dbReference type="ChEBI" id="CHEBI:18420"/>
    </cofactor>
</comment>
<dbReference type="InterPro" id="IPR000160">
    <property type="entry name" value="GGDEF_dom"/>
</dbReference>
<dbReference type="PANTHER" id="PTHR45138:SF9">
    <property type="entry name" value="DIGUANYLATE CYCLASE DGCM-RELATED"/>
    <property type="match status" value="1"/>
</dbReference>
<dbReference type="Gene3D" id="3.30.450.20">
    <property type="entry name" value="PAS domain"/>
    <property type="match status" value="1"/>
</dbReference>
<dbReference type="Gene3D" id="3.30.70.270">
    <property type="match status" value="1"/>
</dbReference>
<dbReference type="Pfam" id="PF00990">
    <property type="entry name" value="GGDEF"/>
    <property type="match status" value="1"/>
</dbReference>
<organism evidence="5 6">
    <name type="scientific">Planctobacterium marinum</name>
    <dbReference type="NCBI Taxonomy" id="1631968"/>
    <lineage>
        <taxon>Bacteria</taxon>
        <taxon>Pseudomonadati</taxon>
        <taxon>Pseudomonadota</taxon>
        <taxon>Gammaproteobacteria</taxon>
        <taxon>Alteromonadales</taxon>
        <taxon>Alteromonadaceae</taxon>
        <taxon>Planctobacterium</taxon>
    </lineage>
</organism>
<proteinExistence type="predicted"/>
<evidence type="ECO:0000256" key="3">
    <source>
        <dbReference type="ARBA" id="ARBA00034247"/>
    </source>
</evidence>
<comment type="catalytic activity">
    <reaction evidence="3">
        <text>2 GTP = 3',3'-c-di-GMP + 2 diphosphate</text>
        <dbReference type="Rhea" id="RHEA:24898"/>
        <dbReference type="ChEBI" id="CHEBI:33019"/>
        <dbReference type="ChEBI" id="CHEBI:37565"/>
        <dbReference type="ChEBI" id="CHEBI:58805"/>
        <dbReference type="EC" id="2.7.7.65"/>
    </reaction>
</comment>
<dbReference type="EMBL" id="AP027272">
    <property type="protein sequence ID" value="BDX05573.1"/>
    <property type="molecule type" value="Genomic_DNA"/>
</dbReference>
<dbReference type="InterPro" id="IPR013656">
    <property type="entry name" value="PAS_4"/>
</dbReference>
<gene>
    <name evidence="5" type="ORF">MACH26_10940</name>
</gene>
<dbReference type="InterPro" id="IPR000014">
    <property type="entry name" value="PAS"/>
</dbReference>
<dbReference type="InterPro" id="IPR043128">
    <property type="entry name" value="Rev_trsase/Diguanyl_cyclase"/>
</dbReference>
<dbReference type="AlphaFoldDB" id="A0AA48HEN4"/>
<dbReference type="Proteomes" id="UP001333710">
    <property type="component" value="Chromosome"/>
</dbReference>
<keyword evidence="6" id="KW-1185">Reference proteome</keyword>
<dbReference type="PANTHER" id="PTHR45138">
    <property type="entry name" value="REGULATORY COMPONENTS OF SENSORY TRANSDUCTION SYSTEM"/>
    <property type="match status" value="1"/>
</dbReference>
<dbReference type="SUPFAM" id="SSF55073">
    <property type="entry name" value="Nucleotide cyclase"/>
    <property type="match status" value="1"/>
</dbReference>
<dbReference type="Pfam" id="PF08448">
    <property type="entry name" value="PAS_4"/>
    <property type="match status" value="1"/>
</dbReference>
<dbReference type="NCBIfam" id="TIGR00254">
    <property type="entry name" value="GGDEF"/>
    <property type="match status" value="1"/>
</dbReference>
<dbReference type="FunFam" id="3.30.70.270:FF:000001">
    <property type="entry name" value="Diguanylate cyclase domain protein"/>
    <property type="match status" value="1"/>
</dbReference>
<evidence type="ECO:0000313" key="6">
    <source>
        <dbReference type="Proteomes" id="UP001333710"/>
    </source>
</evidence>
<reference evidence="5" key="1">
    <citation type="submission" date="2023-01" db="EMBL/GenBank/DDBJ databases">
        <title>Complete genome sequence of Planctobacterium marinum strain Dej080120_11.</title>
        <authorList>
            <person name="Ueki S."/>
            <person name="Maruyama F."/>
        </authorList>
    </citation>
    <scope>NUCLEOTIDE SEQUENCE</scope>
    <source>
        <strain evidence="5">Dej080120_11</strain>
    </source>
</reference>
<dbReference type="CDD" id="cd00130">
    <property type="entry name" value="PAS"/>
    <property type="match status" value="1"/>
</dbReference>
<evidence type="ECO:0000256" key="2">
    <source>
        <dbReference type="ARBA" id="ARBA00012528"/>
    </source>
</evidence>
<evidence type="ECO:0000259" key="4">
    <source>
        <dbReference type="PROSITE" id="PS50887"/>
    </source>
</evidence>
<dbReference type="CDD" id="cd01949">
    <property type="entry name" value="GGDEF"/>
    <property type="match status" value="1"/>
</dbReference>
<dbReference type="GO" id="GO:0052621">
    <property type="term" value="F:diguanylate cyclase activity"/>
    <property type="evidence" value="ECO:0007669"/>
    <property type="project" value="UniProtKB-EC"/>
</dbReference>
<dbReference type="PROSITE" id="PS50887">
    <property type="entry name" value="GGDEF"/>
    <property type="match status" value="1"/>
</dbReference>
<dbReference type="RefSeq" id="WP_338291554.1">
    <property type="nucleotide sequence ID" value="NZ_AP027272.1"/>
</dbReference>
<dbReference type="InterPro" id="IPR029787">
    <property type="entry name" value="Nucleotide_cyclase"/>
</dbReference>
<evidence type="ECO:0000256" key="1">
    <source>
        <dbReference type="ARBA" id="ARBA00001946"/>
    </source>
</evidence>
<accession>A0AA48HEN4</accession>
<dbReference type="SMART" id="SM00091">
    <property type="entry name" value="PAS"/>
    <property type="match status" value="1"/>
</dbReference>
<feature type="domain" description="GGDEF" evidence="4">
    <location>
        <begin position="186"/>
        <end position="318"/>
    </location>
</feature>
<dbReference type="SUPFAM" id="SSF55785">
    <property type="entry name" value="PYP-like sensor domain (PAS domain)"/>
    <property type="match status" value="1"/>
</dbReference>
<protein>
    <recommendedName>
        <fullName evidence="2">diguanylate cyclase</fullName>
        <ecNumber evidence="2">2.7.7.65</ecNumber>
    </recommendedName>
</protein>
<dbReference type="NCBIfam" id="TIGR00229">
    <property type="entry name" value="sensory_box"/>
    <property type="match status" value="1"/>
</dbReference>
<dbReference type="SMART" id="SM00267">
    <property type="entry name" value="GGDEF"/>
    <property type="match status" value="1"/>
</dbReference>
<dbReference type="KEGG" id="pmaw:MACH26_10940"/>
<evidence type="ECO:0000313" key="5">
    <source>
        <dbReference type="EMBL" id="BDX05573.1"/>
    </source>
</evidence>
<dbReference type="InterPro" id="IPR050469">
    <property type="entry name" value="Diguanylate_Cyclase"/>
</dbReference>
<dbReference type="InterPro" id="IPR035965">
    <property type="entry name" value="PAS-like_dom_sf"/>
</dbReference>
<sequence>MSNVMAELEDLHLKHDLLGSIEVGIAVVDRDFNIEIWNQFMESHSGMSPARVRGKPLFEMFPEIDAEWFRRKTDPVFKLKSPAFIIWEQRPHLFKFEAYRPITSATELMYQNITIFPLTSLNGEVNQICIVVYDVTDEAISKQRFEAANKQLEKISRIDGLTGLFNRRYWEEMCDAEFKRAMRTGRLATMMILDIDHFKKVNDTYGHPAGDKTIKMLAKIIAKAIRETDIAGRYGGEEFTIILPDTEVASAKIVAERIRKLAEHLPVDYEGQTIEFTVSIGLAEFHSSFGEYMAWIEKADQGLYEAKESGRNRVIISQ</sequence>
<dbReference type="EC" id="2.7.7.65" evidence="2"/>